<sequence>MVVVDLRTADLEWRELTPAGADAPARMAVLHHDPVRGDRTVLVDFPDDWRRDAVGRQPSQEEMVALSGAMWLSGRRSAPGQLLVCAPWATRLETRNEPDTRVVAWFSGKAGGWVEGPADPPREVRVLDLAPGVVRPPAEGLQGSVEVREHAVGTVLETGVDLLWPASHRWAHVPAGEPLPAGEGPVVIKRWV</sequence>
<dbReference type="InterPro" id="IPR014710">
    <property type="entry name" value="RmlC-like_jellyroll"/>
</dbReference>
<dbReference type="AlphaFoldDB" id="A0A2T8F514"/>
<gene>
    <name evidence="1" type="ORF">DDE18_21355</name>
</gene>
<name>A0A2T8F514_9ACTN</name>
<dbReference type="RefSeq" id="WP_116574422.1">
    <property type="nucleotide sequence ID" value="NZ_QDGZ01000013.1"/>
</dbReference>
<dbReference type="OrthoDB" id="3782468at2"/>
<keyword evidence="2" id="KW-1185">Reference proteome</keyword>
<comment type="caution">
    <text evidence="1">The sequence shown here is derived from an EMBL/GenBank/DDBJ whole genome shotgun (WGS) entry which is preliminary data.</text>
</comment>
<proteinExistence type="predicted"/>
<reference evidence="1 2" key="1">
    <citation type="submission" date="2018-04" db="EMBL/GenBank/DDBJ databases">
        <title>Genome of Nocardioides gansuensis WSJ-1.</title>
        <authorList>
            <person name="Wu S."/>
            <person name="Wang G."/>
        </authorList>
    </citation>
    <scope>NUCLEOTIDE SEQUENCE [LARGE SCALE GENOMIC DNA]</scope>
    <source>
        <strain evidence="1 2">WSJ-1</strain>
    </source>
</reference>
<accession>A0A2T8F514</accession>
<protein>
    <submittedName>
        <fullName evidence="1">Uncharacterized protein</fullName>
    </submittedName>
</protein>
<dbReference type="Proteomes" id="UP000246018">
    <property type="component" value="Unassembled WGS sequence"/>
</dbReference>
<evidence type="ECO:0000313" key="1">
    <source>
        <dbReference type="EMBL" id="PVG80801.1"/>
    </source>
</evidence>
<dbReference type="Gene3D" id="2.60.120.10">
    <property type="entry name" value="Jelly Rolls"/>
    <property type="match status" value="1"/>
</dbReference>
<dbReference type="SUPFAM" id="SSF51182">
    <property type="entry name" value="RmlC-like cupins"/>
    <property type="match status" value="1"/>
</dbReference>
<dbReference type="EMBL" id="QDGZ01000013">
    <property type="protein sequence ID" value="PVG80801.1"/>
    <property type="molecule type" value="Genomic_DNA"/>
</dbReference>
<organism evidence="1 2">
    <name type="scientific">Nocardioides gansuensis</name>
    <dbReference type="NCBI Taxonomy" id="2138300"/>
    <lineage>
        <taxon>Bacteria</taxon>
        <taxon>Bacillati</taxon>
        <taxon>Actinomycetota</taxon>
        <taxon>Actinomycetes</taxon>
        <taxon>Propionibacteriales</taxon>
        <taxon>Nocardioidaceae</taxon>
        <taxon>Nocardioides</taxon>
    </lineage>
</organism>
<dbReference type="InterPro" id="IPR011051">
    <property type="entry name" value="RmlC_Cupin_sf"/>
</dbReference>
<evidence type="ECO:0000313" key="2">
    <source>
        <dbReference type="Proteomes" id="UP000246018"/>
    </source>
</evidence>